<evidence type="ECO:0000313" key="2">
    <source>
        <dbReference type="Proteomes" id="UP000054564"/>
    </source>
</evidence>
<organism evidence="1 2">
    <name type="scientific">Puccinia striiformis f. sp. tritici PST-78</name>
    <dbReference type="NCBI Taxonomy" id="1165861"/>
    <lineage>
        <taxon>Eukaryota</taxon>
        <taxon>Fungi</taxon>
        <taxon>Dikarya</taxon>
        <taxon>Basidiomycota</taxon>
        <taxon>Pucciniomycotina</taxon>
        <taxon>Pucciniomycetes</taxon>
        <taxon>Pucciniales</taxon>
        <taxon>Pucciniaceae</taxon>
        <taxon>Puccinia</taxon>
    </lineage>
</organism>
<comment type="caution">
    <text evidence="1">The sequence shown here is derived from an EMBL/GenBank/DDBJ whole genome shotgun (WGS) entry which is preliminary data.</text>
</comment>
<keyword evidence="2" id="KW-1185">Reference proteome</keyword>
<sequence length="80" mass="8445">MSNKRSDSPVQADGPACQLLRRLSSSTCWTAMSENCLDRPVQGLVGPASTSIDKGEHLLGKPSPSACQMAVSENCLDLPV</sequence>
<proteinExistence type="predicted"/>
<dbReference type="Proteomes" id="UP000054564">
    <property type="component" value="Unassembled WGS sequence"/>
</dbReference>
<accession>A0A0L0VJ14</accession>
<gene>
    <name evidence="1" type="ORF">PSTG_07403</name>
</gene>
<name>A0A0L0VJ14_9BASI</name>
<protein>
    <submittedName>
        <fullName evidence="1">Uncharacterized protein</fullName>
    </submittedName>
</protein>
<reference evidence="2" key="1">
    <citation type="submission" date="2014-03" db="EMBL/GenBank/DDBJ databases">
        <title>The Genome Sequence of Puccinia striiformis f. sp. tritici PST-78.</title>
        <authorList>
            <consortium name="The Broad Institute Genome Sequencing Platform"/>
            <person name="Cuomo C."/>
            <person name="Hulbert S."/>
            <person name="Chen X."/>
            <person name="Walker B."/>
            <person name="Young S.K."/>
            <person name="Zeng Q."/>
            <person name="Gargeya S."/>
            <person name="Fitzgerald M."/>
            <person name="Haas B."/>
            <person name="Abouelleil A."/>
            <person name="Alvarado L."/>
            <person name="Arachchi H.M."/>
            <person name="Berlin A.M."/>
            <person name="Chapman S.B."/>
            <person name="Goldberg J."/>
            <person name="Griggs A."/>
            <person name="Gujja S."/>
            <person name="Hansen M."/>
            <person name="Howarth C."/>
            <person name="Imamovic A."/>
            <person name="Larimer J."/>
            <person name="McCowan C."/>
            <person name="Montmayeur A."/>
            <person name="Murphy C."/>
            <person name="Neiman D."/>
            <person name="Pearson M."/>
            <person name="Priest M."/>
            <person name="Roberts A."/>
            <person name="Saif S."/>
            <person name="Shea T."/>
            <person name="Sisk P."/>
            <person name="Sykes S."/>
            <person name="Wortman J."/>
            <person name="Nusbaum C."/>
            <person name="Birren B."/>
        </authorList>
    </citation>
    <scope>NUCLEOTIDE SEQUENCE [LARGE SCALE GENOMIC DNA]</scope>
    <source>
        <strain evidence="2">race PST-78</strain>
    </source>
</reference>
<dbReference type="AlphaFoldDB" id="A0A0L0VJ14"/>
<dbReference type="EMBL" id="AJIL01000047">
    <property type="protein sequence ID" value="KNE99287.1"/>
    <property type="molecule type" value="Genomic_DNA"/>
</dbReference>
<evidence type="ECO:0000313" key="1">
    <source>
        <dbReference type="EMBL" id="KNE99287.1"/>
    </source>
</evidence>